<keyword evidence="2" id="KW-0560">Oxidoreductase</keyword>
<sequence>MTTTITSDRIVTTIAQDQELITLINIFKVEPENQQQLIDLLIDATEEVMCKLPGFISANVHKSLDGTRVTNYAQWRSIDDFRAIFNTPEATAHMPAIGKIAESEPTLYEVSYMKQA</sequence>
<dbReference type="InterPro" id="IPR011008">
    <property type="entry name" value="Dimeric_a/b-barrel"/>
</dbReference>
<reference evidence="2 3" key="2">
    <citation type="submission" date="2018-03" db="EMBL/GenBank/DDBJ databases">
        <title>The ancient ancestry and fast evolution of plastids.</title>
        <authorList>
            <person name="Moore K.R."/>
            <person name="Magnabosco C."/>
            <person name="Momper L."/>
            <person name="Gold D.A."/>
            <person name="Bosak T."/>
            <person name="Fournier G.P."/>
        </authorList>
    </citation>
    <scope>NUCLEOTIDE SEQUENCE [LARGE SCALE GENOMIC DNA]</scope>
    <source>
        <strain evidence="2 3">ULC007</strain>
    </source>
</reference>
<dbReference type="PROSITE" id="PS51725">
    <property type="entry name" value="ABM"/>
    <property type="match status" value="1"/>
</dbReference>
<dbReference type="AlphaFoldDB" id="A0A2T1DN92"/>
<evidence type="ECO:0000259" key="1">
    <source>
        <dbReference type="PROSITE" id="PS51725"/>
    </source>
</evidence>
<keyword evidence="3" id="KW-1185">Reference proteome</keyword>
<evidence type="ECO:0000313" key="3">
    <source>
        <dbReference type="Proteomes" id="UP000238634"/>
    </source>
</evidence>
<dbReference type="InterPro" id="IPR007138">
    <property type="entry name" value="ABM_dom"/>
</dbReference>
<evidence type="ECO:0000313" key="2">
    <source>
        <dbReference type="EMBL" id="PSB21925.1"/>
    </source>
</evidence>
<reference evidence="2 3" key="1">
    <citation type="submission" date="2018-02" db="EMBL/GenBank/DDBJ databases">
        <authorList>
            <person name="Cohen D.B."/>
            <person name="Kent A.D."/>
        </authorList>
    </citation>
    <scope>NUCLEOTIDE SEQUENCE [LARGE SCALE GENOMIC DNA]</scope>
    <source>
        <strain evidence="2 3">ULC007</strain>
    </source>
</reference>
<name>A0A2T1DN92_9CYAN</name>
<dbReference type="EMBL" id="PVWG01000001">
    <property type="protein sequence ID" value="PSB21925.1"/>
    <property type="molecule type" value="Genomic_DNA"/>
</dbReference>
<dbReference type="GO" id="GO:0004497">
    <property type="term" value="F:monooxygenase activity"/>
    <property type="evidence" value="ECO:0007669"/>
    <property type="project" value="UniProtKB-KW"/>
</dbReference>
<accession>A0A2T1DN92</accession>
<dbReference type="Gene3D" id="3.30.70.100">
    <property type="match status" value="1"/>
</dbReference>
<dbReference type="RefSeq" id="WP_073068948.1">
    <property type="nucleotide sequence ID" value="NZ_MPPI01000001.1"/>
</dbReference>
<comment type="caution">
    <text evidence="2">The sequence shown here is derived from an EMBL/GenBank/DDBJ whole genome shotgun (WGS) entry which is preliminary data.</text>
</comment>
<dbReference type="SUPFAM" id="SSF54909">
    <property type="entry name" value="Dimeric alpha+beta barrel"/>
    <property type="match status" value="1"/>
</dbReference>
<dbReference type="Pfam" id="PF03992">
    <property type="entry name" value="ABM"/>
    <property type="match status" value="1"/>
</dbReference>
<dbReference type="Proteomes" id="UP000238634">
    <property type="component" value="Unassembled WGS sequence"/>
</dbReference>
<proteinExistence type="predicted"/>
<protein>
    <submittedName>
        <fullName evidence="2">Antibiotic biosynthesis monooxygenase</fullName>
    </submittedName>
</protein>
<organism evidence="2 3">
    <name type="scientific">Phormidesmis priestleyi ULC007</name>
    <dbReference type="NCBI Taxonomy" id="1920490"/>
    <lineage>
        <taxon>Bacteria</taxon>
        <taxon>Bacillati</taxon>
        <taxon>Cyanobacteriota</taxon>
        <taxon>Cyanophyceae</taxon>
        <taxon>Leptolyngbyales</taxon>
        <taxon>Leptolyngbyaceae</taxon>
        <taxon>Phormidesmis</taxon>
    </lineage>
</organism>
<dbReference type="STRING" id="1920490.GCA_001895925_00633"/>
<dbReference type="OrthoDB" id="1494517at2"/>
<keyword evidence="2" id="KW-0503">Monooxygenase</keyword>
<gene>
    <name evidence="2" type="ORF">C7B65_00430</name>
</gene>
<feature type="domain" description="ABM" evidence="1">
    <location>
        <begin position="21"/>
        <end position="110"/>
    </location>
</feature>